<name>U9UUN0_RHIID</name>
<gene>
    <name evidence="1" type="ORF">GLOINDRAFT_14740</name>
</gene>
<accession>U9UUN0</accession>
<reference evidence="1" key="1">
    <citation type="submission" date="2013-07" db="EMBL/GenBank/DDBJ databases">
        <title>The genome of an arbuscular mycorrhizal fungus provides insights into the evolution of the oldest plant symbiosis.</title>
        <authorList>
            <consortium name="DOE Joint Genome Institute"/>
            <person name="Tisserant E."/>
            <person name="Malbreil M."/>
            <person name="Kuo A."/>
            <person name="Kohler A."/>
            <person name="Symeonidi A."/>
            <person name="Balestrini R."/>
            <person name="Charron P."/>
            <person name="Duensing N."/>
            <person name="Frei-dit-Frey N."/>
            <person name="Gianinazzi-Pearson V."/>
            <person name="Gilbert B."/>
            <person name="Handa Y."/>
            <person name="Hijri M."/>
            <person name="Kaul R."/>
            <person name="Kawaguchi M."/>
            <person name="Krajinski F."/>
            <person name="Lammers P."/>
            <person name="Lapierre D."/>
            <person name="Masclaux F.G."/>
            <person name="Murat C."/>
            <person name="Morin E."/>
            <person name="Ndikumana S."/>
            <person name="Pagni M."/>
            <person name="Petitpierre D."/>
            <person name="Requena N."/>
            <person name="Rosikiewicz P."/>
            <person name="Riley R."/>
            <person name="Saito K."/>
            <person name="San Clemente H."/>
            <person name="Shapiro H."/>
            <person name="van Tuinen D."/>
            <person name="Becard G."/>
            <person name="Bonfante P."/>
            <person name="Paszkowski U."/>
            <person name="Shachar-Hill Y."/>
            <person name="Young J.P."/>
            <person name="Sanders I.R."/>
            <person name="Henrissat B."/>
            <person name="Rensing S.A."/>
            <person name="Grigoriev I.V."/>
            <person name="Corradi N."/>
            <person name="Roux C."/>
            <person name="Martin F."/>
        </authorList>
    </citation>
    <scope>NUCLEOTIDE SEQUENCE</scope>
    <source>
        <strain evidence="1">DAOM 197198</strain>
    </source>
</reference>
<sequence>MPKTYENFTYGVISALASAAATRSISGPNIPVVLKGPILVLTIREFLAEEFLHLFPLLKLQEDAHGSNRTGSVHWRFDSVRE</sequence>
<proteinExistence type="predicted"/>
<dbReference type="HOGENOM" id="CLU_2559426_0_0_1"/>
<dbReference type="AlphaFoldDB" id="U9UUN0"/>
<organism evidence="1">
    <name type="scientific">Rhizophagus irregularis (strain DAOM 181602 / DAOM 197198 / MUCL 43194)</name>
    <name type="common">Arbuscular mycorrhizal fungus</name>
    <name type="synonym">Glomus intraradices</name>
    <dbReference type="NCBI Taxonomy" id="747089"/>
    <lineage>
        <taxon>Eukaryota</taxon>
        <taxon>Fungi</taxon>
        <taxon>Fungi incertae sedis</taxon>
        <taxon>Mucoromycota</taxon>
        <taxon>Glomeromycotina</taxon>
        <taxon>Glomeromycetes</taxon>
        <taxon>Glomerales</taxon>
        <taxon>Glomeraceae</taxon>
        <taxon>Rhizophagus</taxon>
    </lineage>
</organism>
<evidence type="ECO:0000313" key="1">
    <source>
        <dbReference type="EMBL" id="ESA24119.1"/>
    </source>
</evidence>
<dbReference type="EMBL" id="KI274206">
    <property type="protein sequence ID" value="ESA24119.1"/>
    <property type="molecule type" value="Genomic_DNA"/>
</dbReference>
<protein>
    <submittedName>
        <fullName evidence="1">Uncharacterized protein</fullName>
    </submittedName>
</protein>